<feature type="domain" description="ACT" evidence="1">
    <location>
        <begin position="5"/>
        <end position="80"/>
    </location>
</feature>
<dbReference type="InterPro" id="IPR045865">
    <property type="entry name" value="ACT-like_dom_sf"/>
</dbReference>
<reference evidence="2" key="1">
    <citation type="submission" date="2020-05" db="EMBL/GenBank/DDBJ databases">
        <authorList>
            <person name="Chiriac C."/>
            <person name="Salcher M."/>
            <person name="Ghai R."/>
            <person name="Kavagutti S V."/>
        </authorList>
    </citation>
    <scope>NUCLEOTIDE SEQUENCE</scope>
</reference>
<dbReference type="PROSITE" id="PS51671">
    <property type="entry name" value="ACT"/>
    <property type="match status" value="1"/>
</dbReference>
<protein>
    <submittedName>
        <fullName evidence="2">Unannotated protein</fullName>
    </submittedName>
</protein>
<accession>A0A6J6T9Y7</accession>
<dbReference type="AlphaFoldDB" id="A0A6J6T9Y7"/>
<dbReference type="EMBL" id="CAEZZE010000012">
    <property type="protein sequence ID" value="CAB4743577.1"/>
    <property type="molecule type" value="Genomic_DNA"/>
</dbReference>
<dbReference type="Pfam" id="PF01842">
    <property type="entry name" value="ACT"/>
    <property type="match status" value="1"/>
</dbReference>
<evidence type="ECO:0000259" key="1">
    <source>
        <dbReference type="PROSITE" id="PS51671"/>
    </source>
</evidence>
<dbReference type="SUPFAM" id="SSF55021">
    <property type="entry name" value="ACT-like"/>
    <property type="match status" value="1"/>
</dbReference>
<dbReference type="InterPro" id="IPR002912">
    <property type="entry name" value="ACT_dom"/>
</dbReference>
<evidence type="ECO:0000313" key="2">
    <source>
        <dbReference type="EMBL" id="CAB4743577.1"/>
    </source>
</evidence>
<organism evidence="2">
    <name type="scientific">freshwater metagenome</name>
    <dbReference type="NCBI Taxonomy" id="449393"/>
    <lineage>
        <taxon>unclassified sequences</taxon>
        <taxon>metagenomes</taxon>
        <taxon>ecological metagenomes</taxon>
    </lineage>
</organism>
<name>A0A6J6T9Y7_9ZZZZ</name>
<proteinExistence type="predicted"/>
<sequence length="81" mass="8112">MALFTMQVSLPDRPGSLGMLASAIGSAGADIRGVEVLKTVDGVGYDQIIVAVPGTDASDLVEILNSIGGVEVLSIAAINNG</sequence>
<gene>
    <name evidence="2" type="ORF">UFOPK2827_00150</name>
</gene>